<reference evidence="2" key="1">
    <citation type="journal article" date="2013" name="Ind. Biotechnol.">
        <title>Comparative genomics analysis of Trichoderma reesei strains.</title>
        <authorList>
            <person name="Koike H."/>
            <person name="Aerts A."/>
            <person name="LaButti K."/>
            <person name="Grigoriev I.V."/>
            <person name="Baker S.E."/>
        </authorList>
    </citation>
    <scope>NUCLEOTIDE SEQUENCE [LARGE SCALE GENOMIC DNA]</scope>
    <source>
        <strain evidence="2">ATCC 56765 / BCRC 32924 / NRRL 11460 / Rut C-30</strain>
    </source>
</reference>
<organism evidence="1 2">
    <name type="scientific">Hypocrea jecorina (strain ATCC 56765 / BCRC 32924 / NRRL 11460 / Rut C-30)</name>
    <name type="common">Trichoderma reesei</name>
    <dbReference type="NCBI Taxonomy" id="1344414"/>
    <lineage>
        <taxon>Eukaryota</taxon>
        <taxon>Fungi</taxon>
        <taxon>Dikarya</taxon>
        <taxon>Ascomycota</taxon>
        <taxon>Pezizomycotina</taxon>
        <taxon>Sordariomycetes</taxon>
        <taxon>Hypocreomycetidae</taxon>
        <taxon>Hypocreales</taxon>
        <taxon>Hypocreaceae</taxon>
        <taxon>Trichoderma</taxon>
    </lineage>
</organism>
<name>A0A024SL02_HYPJR</name>
<dbReference type="EMBL" id="KI911139">
    <property type="protein sequence ID" value="ETS06482.1"/>
    <property type="molecule type" value="Genomic_DNA"/>
</dbReference>
<proteinExistence type="predicted"/>
<protein>
    <submittedName>
        <fullName evidence="1">Uncharacterized protein</fullName>
    </submittedName>
</protein>
<dbReference type="AlphaFoldDB" id="A0A024SL02"/>
<accession>A0A024SL02</accession>
<gene>
    <name evidence="1" type="ORF">M419DRAFT_67505</name>
</gene>
<dbReference type="Proteomes" id="UP000024376">
    <property type="component" value="Unassembled WGS sequence"/>
</dbReference>
<evidence type="ECO:0000313" key="2">
    <source>
        <dbReference type="Proteomes" id="UP000024376"/>
    </source>
</evidence>
<sequence length="131" mass="14041">MSRAAQVERSPGVLPVWEALAALDGWRPPTTGQVRTRARNCSTFKLYPSLILGSYRYICYLITGKIGGASSSVPCNAMPCARSTAQKSQPLSDLPHQSASAISINFACNESVIGTFEVALLLGARIPLERS</sequence>
<dbReference type="KEGG" id="trr:M419DRAFT_67505"/>
<dbReference type="HOGENOM" id="CLU_1927912_0_0_1"/>
<evidence type="ECO:0000313" key="1">
    <source>
        <dbReference type="EMBL" id="ETS06482.1"/>
    </source>
</evidence>